<dbReference type="PANTHER" id="PTHR24221">
    <property type="entry name" value="ATP-BINDING CASSETTE SUB-FAMILY B"/>
    <property type="match status" value="1"/>
</dbReference>
<dbReference type="Gene3D" id="3.40.50.300">
    <property type="entry name" value="P-loop containing nucleotide triphosphate hydrolases"/>
    <property type="match status" value="1"/>
</dbReference>
<accession>A0AA88R3U2</accession>
<proteinExistence type="predicted"/>
<keyword evidence="10" id="KW-1185">Reference proteome</keyword>
<dbReference type="SUPFAM" id="SSF52540">
    <property type="entry name" value="P-loop containing nucleoside triphosphate hydrolases"/>
    <property type="match status" value="1"/>
</dbReference>
<evidence type="ECO:0000313" key="10">
    <source>
        <dbReference type="Proteomes" id="UP001187471"/>
    </source>
</evidence>
<evidence type="ECO:0000313" key="9">
    <source>
        <dbReference type="EMBL" id="KAK2974676.1"/>
    </source>
</evidence>
<organism evidence="9 10">
    <name type="scientific">Escallonia rubra</name>
    <dbReference type="NCBI Taxonomy" id="112253"/>
    <lineage>
        <taxon>Eukaryota</taxon>
        <taxon>Viridiplantae</taxon>
        <taxon>Streptophyta</taxon>
        <taxon>Embryophyta</taxon>
        <taxon>Tracheophyta</taxon>
        <taxon>Spermatophyta</taxon>
        <taxon>Magnoliopsida</taxon>
        <taxon>eudicotyledons</taxon>
        <taxon>Gunneridae</taxon>
        <taxon>Pentapetalae</taxon>
        <taxon>asterids</taxon>
        <taxon>campanulids</taxon>
        <taxon>Escalloniales</taxon>
        <taxon>Escalloniaceae</taxon>
        <taxon>Escallonia</taxon>
    </lineage>
</organism>
<dbReference type="FunFam" id="3.40.50.300:FF:000218">
    <property type="entry name" value="Multidrug ABC transporter ATP-binding protein"/>
    <property type="match status" value="1"/>
</dbReference>
<dbReference type="GO" id="GO:0016020">
    <property type="term" value="C:membrane"/>
    <property type="evidence" value="ECO:0007669"/>
    <property type="project" value="UniProtKB-SubCell"/>
</dbReference>
<evidence type="ECO:0000256" key="2">
    <source>
        <dbReference type="ARBA" id="ARBA00022692"/>
    </source>
</evidence>
<comment type="subcellular location">
    <subcellularLocation>
        <location evidence="1">Membrane</location>
        <topology evidence="1">Multi-pass membrane protein</topology>
    </subcellularLocation>
</comment>
<dbReference type="PANTHER" id="PTHR24221:SF303">
    <property type="entry name" value="TRANSPORTER FAMILY PROTEIN, PUTATIVE-RELATED"/>
    <property type="match status" value="1"/>
</dbReference>
<dbReference type="GO" id="GO:0016887">
    <property type="term" value="F:ATP hydrolysis activity"/>
    <property type="evidence" value="ECO:0007669"/>
    <property type="project" value="InterPro"/>
</dbReference>
<gene>
    <name evidence="9" type="ORF">RJ640_030284</name>
</gene>
<keyword evidence="5" id="KW-1133">Transmembrane helix</keyword>
<name>A0AA88R3U2_9ASTE</name>
<dbReference type="InterPro" id="IPR003593">
    <property type="entry name" value="AAA+_ATPase"/>
</dbReference>
<feature type="chain" id="PRO_5041677887" description="ABC transporter domain-containing protein" evidence="7">
    <location>
        <begin position="18"/>
        <end position="231"/>
    </location>
</feature>
<keyword evidence="4" id="KW-0067">ATP-binding</keyword>
<keyword evidence="7" id="KW-0732">Signal</keyword>
<dbReference type="GO" id="GO:0005524">
    <property type="term" value="F:ATP binding"/>
    <property type="evidence" value="ECO:0007669"/>
    <property type="project" value="UniProtKB-KW"/>
</dbReference>
<dbReference type="InterPro" id="IPR003439">
    <property type="entry name" value="ABC_transporter-like_ATP-bd"/>
</dbReference>
<comment type="caution">
    <text evidence="9">The sequence shown here is derived from an EMBL/GenBank/DDBJ whole genome shotgun (WGS) entry which is preliminary data.</text>
</comment>
<dbReference type="InterPro" id="IPR039421">
    <property type="entry name" value="Type_1_exporter"/>
</dbReference>
<dbReference type="PROSITE" id="PS00211">
    <property type="entry name" value="ABC_TRANSPORTER_1"/>
    <property type="match status" value="1"/>
</dbReference>
<sequence length="231" mass="25147">MVLMSLSLSINAGEVAALVGQSGSGKSTIFRMIERFYEPSKGSVKVEGVDIKNYNLRALRSHIAWVGQEPALFAGTIHENIAYGKENATEAEIIEAATLANAHEFISSMKDGYETYCGEGGMQLSGGQKQRLALSRAILKNPSIFLLDEAASALDTKSENLVRDALEKTMVGRTCLVVAHRLSTIQKSNKIPVIDNYGRVVEEGSHDELLAKGERSAYFSLVQLQHQAAMK</sequence>
<keyword evidence="3" id="KW-0547">Nucleotide-binding</keyword>
<evidence type="ECO:0000256" key="7">
    <source>
        <dbReference type="SAM" id="SignalP"/>
    </source>
</evidence>
<evidence type="ECO:0000256" key="1">
    <source>
        <dbReference type="ARBA" id="ARBA00004141"/>
    </source>
</evidence>
<evidence type="ECO:0000259" key="8">
    <source>
        <dbReference type="PROSITE" id="PS50893"/>
    </source>
</evidence>
<dbReference type="EMBL" id="JAVXUO010002288">
    <property type="protein sequence ID" value="KAK2974676.1"/>
    <property type="molecule type" value="Genomic_DNA"/>
</dbReference>
<dbReference type="Proteomes" id="UP001187471">
    <property type="component" value="Unassembled WGS sequence"/>
</dbReference>
<dbReference type="InterPro" id="IPR017871">
    <property type="entry name" value="ABC_transporter-like_CS"/>
</dbReference>
<reference evidence="9" key="1">
    <citation type="submission" date="2022-12" db="EMBL/GenBank/DDBJ databases">
        <title>Draft genome assemblies for two species of Escallonia (Escalloniales).</title>
        <authorList>
            <person name="Chanderbali A."/>
            <person name="Dervinis C."/>
            <person name="Anghel I."/>
            <person name="Soltis D."/>
            <person name="Soltis P."/>
            <person name="Zapata F."/>
        </authorList>
    </citation>
    <scope>NUCLEOTIDE SEQUENCE</scope>
    <source>
        <strain evidence="9">UCBG92.1500</strain>
        <tissue evidence="9">Leaf</tissue>
    </source>
</reference>
<keyword evidence="6" id="KW-0472">Membrane</keyword>
<evidence type="ECO:0000256" key="6">
    <source>
        <dbReference type="ARBA" id="ARBA00023136"/>
    </source>
</evidence>
<dbReference type="InterPro" id="IPR027417">
    <property type="entry name" value="P-loop_NTPase"/>
</dbReference>
<dbReference type="GO" id="GO:0042626">
    <property type="term" value="F:ATPase-coupled transmembrane transporter activity"/>
    <property type="evidence" value="ECO:0007669"/>
    <property type="project" value="TreeGrafter"/>
</dbReference>
<evidence type="ECO:0000256" key="3">
    <source>
        <dbReference type="ARBA" id="ARBA00022741"/>
    </source>
</evidence>
<feature type="signal peptide" evidence="7">
    <location>
        <begin position="1"/>
        <end position="17"/>
    </location>
</feature>
<keyword evidence="2" id="KW-0812">Transmembrane</keyword>
<protein>
    <recommendedName>
        <fullName evidence="8">ABC transporter domain-containing protein</fullName>
    </recommendedName>
</protein>
<dbReference type="SMART" id="SM00382">
    <property type="entry name" value="AAA"/>
    <property type="match status" value="1"/>
</dbReference>
<evidence type="ECO:0000256" key="5">
    <source>
        <dbReference type="ARBA" id="ARBA00022989"/>
    </source>
</evidence>
<feature type="domain" description="ABC transporter" evidence="8">
    <location>
        <begin position="1"/>
        <end position="222"/>
    </location>
</feature>
<dbReference type="AlphaFoldDB" id="A0AA88R3U2"/>
<evidence type="ECO:0000256" key="4">
    <source>
        <dbReference type="ARBA" id="ARBA00022840"/>
    </source>
</evidence>
<dbReference type="Pfam" id="PF00005">
    <property type="entry name" value="ABC_tran"/>
    <property type="match status" value="1"/>
</dbReference>
<dbReference type="PROSITE" id="PS50893">
    <property type="entry name" value="ABC_TRANSPORTER_2"/>
    <property type="match status" value="1"/>
</dbReference>